<dbReference type="PANTHER" id="PTHR24421:SF58">
    <property type="entry name" value="SIGNAL TRANSDUCTION HISTIDINE-PROTEIN KINASE_PHOSPHATASE UHPB"/>
    <property type="match status" value="1"/>
</dbReference>
<keyword evidence="4" id="KW-0597">Phosphoprotein</keyword>
<proteinExistence type="predicted"/>
<dbReference type="InterPro" id="IPR050482">
    <property type="entry name" value="Sensor_HK_TwoCompSys"/>
</dbReference>
<evidence type="ECO:0000256" key="5">
    <source>
        <dbReference type="SAM" id="Phobius"/>
    </source>
</evidence>
<dbReference type="PANTHER" id="PTHR24421">
    <property type="entry name" value="NITRATE/NITRITE SENSOR PROTEIN NARX-RELATED"/>
    <property type="match status" value="1"/>
</dbReference>
<evidence type="ECO:0000259" key="7">
    <source>
        <dbReference type="PROSITE" id="PS50110"/>
    </source>
</evidence>
<protein>
    <recommendedName>
        <fullName evidence="10">Nitrogen regulation protein B</fullName>
    </recommendedName>
</protein>
<name>A0A0K2GFC7_NITMO</name>
<dbReference type="CDD" id="cd16917">
    <property type="entry name" value="HATPase_UhpB-NarQ-NarX-like"/>
    <property type="match status" value="1"/>
</dbReference>
<evidence type="ECO:0000259" key="6">
    <source>
        <dbReference type="PROSITE" id="PS50109"/>
    </source>
</evidence>
<dbReference type="Proteomes" id="UP000069205">
    <property type="component" value="Chromosome"/>
</dbReference>
<feature type="modified residue" description="4-aspartylphosphate" evidence="4">
    <location>
        <position position="480"/>
    </location>
</feature>
<keyword evidence="5" id="KW-1133">Transmembrane helix</keyword>
<keyword evidence="5" id="KW-0812">Transmembrane</keyword>
<dbReference type="STRING" id="42253.NITMOv2_3261"/>
<evidence type="ECO:0000256" key="1">
    <source>
        <dbReference type="ARBA" id="ARBA00022679"/>
    </source>
</evidence>
<keyword evidence="3" id="KW-0902">Two-component regulatory system</keyword>
<evidence type="ECO:0000313" key="8">
    <source>
        <dbReference type="EMBL" id="ALA59656.1"/>
    </source>
</evidence>
<organism evidence="8 9">
    <name type="scientific">Nitrospira moscoviensis</name>
    <dbReference type="NCBI Taxonomy" id="42253"/>
    <lineage>
        <taxon>Bacteria</taxon>
        <taxon>Pseudomonadati</taxon>
        <taxon>Nitrospirota</taxon>
        <taxon>Nitrospiria</taxon>
        <taxon>Nitrospirales</taxon>
        <taxon>Nitrospiraceae</taxon>
        <taxon>Nitrospira</taxon>
    </lineage>
</organism>
<evidence type="ECO:0000256" key="2">
    <source>
        <dbReference type="ARBA" id="ARBA00022777"/>
    </source>
</evidence>
<feature type="domain" description="Response regulatory" evidence="7">
    <location>
        <begin position="429"/>
        <end position="545"/>
    </location>
</feature>
<dbReference type="InterPro" id="IPR036890">
    <property type="entry name" value="HATPase_C_sf"/>
</dbReference>
<keyword evidence="1" id="KW-0808">Transferase</keyword>
<dbReference type="InterPro" id="IPR001789">
    <property type="entry name" value="Sig_transdc_resp-reg_receiver"/>
</dbReference>
<feature type="domain" description="Histidine kinase" evidence="6">
    <location>
        <begin position="287"/>
        <end position="386"/>
    </location>
</feature>
<keyword evidence="2" id="KW-0418">Kinase</keyword>
<dbReference type="InterPro" id="IPR005467">
    <property type="entry name" value="His_kinase_dom"/>
</dbReference>
<dbReference type="EMBL" id="CP011801">
    <property type="protein sequence ID" value="ALA59656.1"/>
    <property type="molecule type" value="Genomic_DNA"/>
</dbReference>
<dbReference type="AlphaFoldDB" id="A0A0K2GFC7"/>
<dbReference type="RefSeq" id="WP_053380630.1">
    <property type="nucleotide sequence ID" value="NZ_CP011801.1"/>
</dbReference>
<dbReference type="SMART" id="SM00448">
    <property type="entry name" value="REC"/>
    <property type="match status" value="1"/>
</dbReference>
<dbReference type="KEGG" id="nmv:NITMOv2_3261"/>
<dbReference type="OrthoDB" id="9797605at2"/>
<dbReference type="SUPFAM" id="SSF52172">
    <property type="entry name" value="CheY-like"/>
    <property type="match status" value="1"/>
</dbReference>
<evidence type="ECO:0000313" key="9">
    <source>
        <dbReference type="Proteomes" id="UP000069205"/>
    </source>
</evidence>
<dbReference type="GO" id="GO:0000155">
    <property type="term" value="F:phosphorelay sensor kinase activity"/>
    <property type="evidence" value="ECO:0007669"/>
    <property type="project" value="InterPro"/>
</dbReference>
<dbReference type="PROSITE" id="PS50109">
    <property type="entry name" value="HIS_KIN"/>
    <property type="match status" value="1"/>
</dbReference>
<dbReference type="PROSITE" id="PS50110">
    <property type="entry name" value="RESPONSE_REGULATORY"/>
    <property type="match status" value="1"/>
</dbReference>
<dbReference type="Pfam" id="PF02518">
    <property type="entry name" value="HATPase_c"/>
    <property type="match status" value="1"/>
</dbReference>
<sequence>MTELQDTFMPHGQCFLWQPGVLWLNVGSDVVIMAAYYIISVSLFYLLYKRSDVPFRWMFVLFGLFIFACGTTHLLGAWTVWHPDYWTEGAVKAATATLSLSTGLLLVPLLPKAMALRSPSELERLNANLGAALAQRQEAFEQLQLSQTELLQRTEELIREREQVRQMASQLTVAEQRERRRLATELHDHLQQMLVLGKLKLGQGKRLAFPLPACVEIMKQVDDVLSDALTYTRTLVAELSPPVLRDHGLAAGLKWLGESMKKHDVTVAVQVPEDNGLTLPEDQTVLLFQSVRELLLNSWKHAGTGEATVSMSHDAGELRIKVRDEGAGFDLAAAAAAAAATPTGGLSSKFGLYSIRERMKALGGSFEIESARGKGTTATLTLPLGGSEALSGKALGIEVENEVRHSGSLNAGPQRSTLSGSKLQDAKVRVLLVDDHAMVRQGLRAILDGYADIEVVGEAGDGAEGVKLAGELRPRIVVMDVNMPRMNGIDATTQIAARWPETIVIGLSVNAGNDNQHAMLKAGASILMTKEAAVEQLYGAIQEAVAGKQQR</sequence>
<dbReference type="InterPro" id="IPR058544">
    <property type="entry name" value="ETR1_N"/>
</dbReference>
<keyword evidence="9" id="KW-1185">Reference proteome</keyword>
<feature type="transmembrane region" description="Helical" evidence="5">
    <location>
        <begin position="59"/>
        <end position="81"/>
    </location>
</feature>
<dbReference type="Gene3D" id="3.40.50.2300">
    <property type="match status" value="1"/>
</dbReference>
<dbReference type="InterPro" id="IPR011006">
    <property type="entry name" value="CheY-like_superfamily"/>
</dbReference>
<dbReference type="CDD" id="cd17535">
    <property type="entry name" value="REC_NarL-like"/>
    <property type="match status" value="1"/>
</dbReference>
<dbReference type="PATRIC" id="fig|42253.5.peg.3214"/>
<feature type="transmembrane region" description="Helical" evidence="5">
    <location>
        <begin position="20"/>
        <end position="47"/>
    </location>
</feature>
<dbReference type="Gene3D" id="3.30.565.10">
    <property type="entry name" value="Histidine kinase-like ATPase, C-terminal domain"/>
    <property type="match status" value="1"/>
</dbReference>
<dbReference type="InterPro" id="IPR058245">
    <property type="entry name" value="NreC/VraR/RcsB-like_REC"/>
</dbReference>
<gene>
    <name evidence="8" type="ORF">NITMOv2_3261</name>
</gene>
<dbReference type="Pfam" id="PF00072">
    <property type="entry name" value="Response_reg"/>
    <property type="match status" value="1"/>
</dbReference>
<dbReference type="InterPro" id="IPR003594">
    <property type="entry name" value="HATPase_dom"/>
</dbReference>
<keyword evidence="5" id="KW-0472">Membrane</keyword>
<evidence type="ECO:0000256" key="3">
    <source>
        <dbReference type="ARBA" id="ARBA00023012"/>
    </source>
</evidence>
<dbReference type="Pfam" id="PF25487">
    <property type="entry name" value="ETR1_N"/>
    <property type="match status" value="1"/>
</dbReference>
<evidence type="ECO:0008006" key="10">
    <source>
        <dbReference type="Google" id="ProtNLM"/>
    </source>
</evidence>
<evidence type="ECO:0000256" key="4">
    <source>
        <dbReference type="PROSITE-ProRule" id="PRU00169"/>
    </source>
</evidence>
<dbReference type="SUPFAM" id="SSF55874">
    <property type="entry name" value="ATPase domain of HSP90 chaperone/DNA topoisomerase II/histidine kinase"/>
    <property type="match status" value="1"/>
</dbReference>
<dbReference type="GO" id="GO:0016020">
    <property type="term" value="C:membrane"/>
    <property type="evidence" value="ECO:0007669"/>
    <property type="project" value="InterPro"/>
</dbReference>
<accession>A0A0K2GFC7</accession>
<dbReference type="SMART" id="SM00387">
    <property type="entry name" value="HATPase_c"/>
    <property type="match status" value="1"/>
</dbReference>
<dbReference type="Gene3D" id="1.20.5.1930">
    <property type="match status" value="1"/>
</dbReference>
<dbReference type="GO" id="GO:0046983">
    <property type="term" value="F:protein dimerization activity"/>
    <property type="evidence" value="ECO:0007669"/>
    <property type="project" value="InterPro"/>
</dbReference>
<dbReference type="Pfam" id="PF07730">
    <property type="entry name" value="HisKA_3"/>
    <property type="match status" value="1"/>
</dbReference>
<reference evidence="8 9" key="1">
    <citation type="journal article" date="2015" name="Proc. Natl. Acad. Sci. U.S.A.">
        <title>Expanded metabolic versatility of ubiquitous nitrite-oxidizing bacteria from the genus Nitrospira.</title>
        <authorList>
            <person name="Koch H."/>
            <person name="Lucker S."/>
            <person name="Albertsen M."/>
            <person name="Kitzinger K."/>
            <person name="Herbold C."/>
            <person name="Spieck E."/>
            <person name="Nielsen P.H."/>
            <person name="Wagner M."/>
            <person name="Daims H."/>
        </authorList>
    </citation>
    <scope>NUCLEOTIDE SEQUENCE [LARGE SCALE GENOMIC DNA]</scope>
    <source>
        <strain evidence="8 9">NSP M-1</strain>
    </source>
</reference>
<dbReference type="InterPro" id="IPR011712">
    <property type="entry name" value="Sig_transdc_His_kin_sub3_dim/P"/>
</dbReference>